<protein>
    <submittedName>
        <fullName evidence="1">Uncharacterized protein</fullName>
    </submittedName>
</protein>
<name>A0A383DFF9_9ZZZZ</name>
<dbReference type="AlphaFoldDB" id="A0A383DFF9"/>
<gene>
    <name evidence="1" type="ORF">METZ01_LOCUS495452</name>
</gene>
<evidence type="ECO:0000313" key="1">
    <source>
        <dbReference type="EMBL" id="SVE42598.1"/>
    </source>
</evidence>
<sequence>MVHHDQRPKHPAGSEILQGGVGVIERIATGKQGFQDLNLILDHLMDSRHISICKAGAPPTTRDNFASDQIMGRESDQLAIGRM</sequence>
<dbReference type="EMBL" id="UINC01216456">
    <property type="protein sequence ID" value="SVE42598.1"/>
    <property type="molecule type" value="Genomic_DNA"/>
</dbReference>
<proteinExistence type="predicted"/>
<accession>A0A383DFF9</accession>
<organism evidence="1">
    <name type="scientific">marine metagenome</name>
    <dbReference type="NCBI Taxonomy" id="408172"/>
    <lineage>
        <taxon>unclassified sequences</taxon>
        <taxon>metagenomes</taxon>
        <taxon>ecological metagenomes</taxon>
    </lineage>
</organism>
<reference evidence="1" key="1">
    <citation type="submission" date="2018-05" db="EMBL/GenBank/DDBJ databases">
        <authorList>
            <person name="Lanie J.A."/>
            <person name="Ng W.-L."/>
            <person name="Kazmierczak K.M."/>
            <person name="Andrzejewski T.M."/>
            <person name="Davidsen T.M."/>
            <person name="Wayne K.J."/>
            <person name="Tettelin H."/>
            <person name="Glass J.I."/>
            <person name="Rusch D."/>
            <person name="Podicherti R."/>
            <person name="Tsui H.-C.T."/>
            <person name="Winkler M.E."/>
        </authorList>
    </citation>
    <scope>NUCLEOTIDE SEQUENCE</scope>
</reference>